<dbReference type="Gene3D" id="2.60.450.10">
    <property type="entry name" value="Lipopolysaccharide (LPS) transport protein A like domain"/>
    <property type="match status" value="1"/>
</dbReference>
<dbReference type="HAMAP" id="MF_01411">
    <property type="entry name" value="LPS_assembly_LptD"/>
    <property type="match status" value="1"/>
</dbReference>
<dbReference type="KEGG" id="mcg:GL4_2156"/>
<proteinExistence type="inferred from homology"/>
<comment type="similarity">
    <text evidence="1">Belongs to the LptD family.</text>
</comment>
<comment type="caution">
    <text evidence="1">Lacks conserved residue(s) required for the propagation of feature annotation.</text>
</comment>
<feature type="chain" id="PRO_5008984428" description="LPS-assembly protein LptD" evidence="1">
    <location>
        <begin position="25"/>
        <end position="776"/>
    </location>
</feature>
<organism evidence="3 4">
    <name type="scientific">Methyloceanibacter caenitepidi</name>
    <dbReference type="NCBI Taxonomy" id="1384459"/>
    <lineage>
        <taxon>Bacteria</taxon>
        <taxon>Pseudomonadati</taxon>
        <taxon>Pseudomonadota</taxon>
        <taxon>Alphaproteobacteria</taxon>
        <taxon>Hyphomicrobiales</taxon>
        <taxon>Hyphomicrobiaceae</taxon>
        <taxon>Methyloceanibacter</taxon>
    </lineage>
</organism>
<evidence type="ECO:0000259" key="2">
    <source>
        <dbReference type="Pfam" id="PF04453"/>
    </source>
</evidence>
<protein>
    <recommendedName>
        <fullName evidence="1">LPS-assembly protein LptD</fullName>
    </recommendedName>
</protein>
<evidence type="ECO:0000313" key="3">
    <source>
        <dbReference type="EMBL" id="BAQ17599.1"/>
    </source>
</evidence>
<keyword evidence="1" id="KW-0732">Signal</keyword>
<evidence type="ECO:0000313" key="4">
    <source>
        <dbReference type="Proteomes" id="UP000031643"/>
    </source>
</evidence>
<keyword evidence="1" id="KW-0472">Membrane</keyword>
<dbReference type="Pfam" id="PF04453">
    <property type="entry name" value="LptD"/>
    <property type="match status" value="1"/>
</dbReference>
<feature type="signal peptide" evidence="1">
    <location>
        <begin position="1"/>
        <end position="24"/>
    </location>
</feature>
<gene>
    <name evidence="1" type="primary">lptD</name>
    <name evidence="3" type="ORF">GL4_2156</name>
</gene>
<evidence type="ECO:0000256" key="1">
    <source>
        <dbReference type="HAMAP-Rule" id="MF_01411"/>
    </source>
</evidence>
<dbReference type="InterPro" id="IPR020889">
    <property type="entry name" value="LipoPS_assembly_LptD"/>
</dbReference>
<comment type="function">
    <text evidence="1">Involved in the assembly of lipopolysaccharide (LPS) at the surface of the outer membrane.</text>
</comment>
<comment type="subunit">
    <text evidence="1">Component of the lipopolysaccharide transport and assembly complex.</text>
</comment>
<accession>A0A0A8K6G9</accession>
<dbReference type="InterPro" id="IPR050218">
    <property type="entry name" value="LptD"/>
</dbReference>
<sequence precursor="true">MALPVAVLAAALCALCVSTDRAHAQAQTSLEQIVQTPDVKSSDPMLLQADELIYENNNSRVTARGNVEVYYGDYTLLADRIVYDRSANTLAAEGNVRMKDPDGAVITANELTLTDDFRDGFVDALRFVTQDDTRITAQSASREAGNVTVFQKGMFTPCKICRENPDKAPTWRIRAGKITHKRDQAKITFNNATFDLFGVPVLWAPYFETADPTVKRKSGFLIPSYSHSNELGNTIQVPYYFALSDHYDFTFAPMWTENAGTLLLGDWRQRTANGGFNLELAGVFDNVNDYSSPAYGDDFRGSIKTKGVFALDPYYSVGWDVLLETDETFRRYYNLDSRLRTDRVSQIYLEGLRGRNYFSTRFYNTQSLLFTDEEFSEAVVYPIIDYDYIVDKPVLGGELSFNSNTMVFSSADGTDSNRFILEANWRRQMIDPIGQVFTPFGRVRGDVYSLDNPGVLELGGTEDLTIDDPYSVVSDNRDNGTIWRGNAVAGLEYRYPFVTTTGRVTHTIEPIGQIIARPDAVGDQQEIPNEDALSLVFDDTILFDIDKFSGYDRIETGTRVNAGFGYTAQLASGGYARAVVGQSYQIAGDNEFDNAFYQNSGLSTSNSDYVTGVYVQTVSGFAFTGQARFDQDNFSMVRTDLGSSLNYGPVQARVNYAKVPGTIETSDITPNLTNVVNADDSEEILLAGALAITDEWWLLGNLRYDIAGSQTITDGLGLRYQDDCFKIDVTYQRSFIRDQDIEPDERFVFTFALKHLGEYTASADAGALGTSDSGGL</sequence>
<keyword evidence="1" id="KW-0998">Cell outer membrane</keyword>
<dbReference type="GO" id="GO:0009279">
    <property type="term" value="C:cell outer membrane"/>
    <property type="evidence" value="ECO:0007669"/>
    <property type="project" value="UniProtKB-SubCell"/>
</dbReference>
<name>A0A0A8K6G9_9HYPH</name>
<dbReference type="InterPro" id="IPR007543">
    <property type="entry name" value="LptD_C"/>
</dbReference>
<dbReference type="PANTHER" id="PTHR30189">
    <property type="entry name" value="LPS-ASSEMBLY PROTEIN"/>
    <property type="match status" value="1"/>
</dbReference>
<dbReference type="Proteomes" id="UP000031643">
    <property type="component" value="Chromosome"/>
</dbReference>
<keyword evidence="4" id="KW-1185">Reference proteome</keyword>
<comment type="subcellular location">
    <subcellularLocation>
        <location evidence="1">Cell outer membrane</location>
    </subcellularLocation>
</comment>
<dbReference type="AlphaFoldDB" id="A0A0A8K6G9"/>
<feature type="domain" description="LptD C-terminal" evidence="2">
    <location>
        <begin position="299"/>
        <end position="696"/>
    </location>
</feature>
<dbReference type="GO" id="GO:0043165">
    <property type="term" value="P:Gram-negative-bacterium-type cell outer membrane assembly"/>
    <property type="evidence" value="ECO:0007669"/>
    <property type="project" value="UniProtKB-UniRule"/>
</dbReference>
<dbReference type="PANTHER" id="PTHR30189:SF1">
    <property type="entry name" value="LPS-ASSEMBLY PROTEIN LPTD"/>
    <property type="match status" value="1"/>
</dbReference>
<dbReference type="STRING" id="1384459.GL4_2156"/>
<dbReference type="GO" id="GO:0015920">
    <property type="term" value="P:lipopolysaccharide transport"/>
    <property type="evidence" value="ECO:0007669"/>
    <property type="project" value="InterPro"/>
</dbReference>
<dbReference type="EMBL" id="AP014648">
    <property type="protein sequence ID" value="BAQ17599.1"/>
    <property type="molecule type" value="Genomic_DNA"/>
</dbReference>
<dbReference type="HOGENOM" id="CLU_009039_3_0_5"/>
<reference evidence="3 4" key="1">
    <citation type="submission" date="2014-09" db="EMBL/GenBank/DDBJ databases">
        <title>Genome sequencing of Methyloceanibacter caenitepidi Gela4.</title>
        <authorList>
            <person name="Takeuchi M."/>
            <person name="Susumu S."/>
            <person name="Kamagata Y."/>
            <person name="Oshima K."/>
            <person name="Hattori M."/>
            <person name="Iwasaki W."/>
        </authorList>
    </citation>
    <scope>NUCLEOTIDE SEQUENCE [LARGE SCALE GENOMIC DNA]</scope>
    <source>
        <strain evidence="3 4">Gela4</strain>
    </source>
</reference>
<dbReference type="GO" id="GO:1990351">
    <property type="term" value="C:transporter complex"/>
    <property type="evidence" value="ECO:0007669"/>
    <property type="project" value="TreeGrafter"/>
</dbReference>